<organism evidence="4 5">
    <name type="scientific">Rhizobium meliloti</name>
    <name type="common">Ensifer meliloti</name>
    <name type="synonym">Sinorhizobium meliloti</name>
    <dbReference type="NCBI Taxonomy" id="382"/>
    <lineage>
        <taxon>Bacteria</taxon>
        <taxon>Pseudomonadati</taxon>
        <taxon>Pseudomonadota</taxon>
        <taxon>Alphaproteobacteria</taxon>
        <taxon>Hyphomicrobiales</taxon>
        <taxon>Rhizobiaceae</taxon>
        <taxon>Sinorhizobium/Ensifer group</taxon>
        <taxon>Sinorhizobium</taxon>
    </lineage>
</organism>
<sequence>MSLPAISAARFDGRRSAPGPLPRRVLMTVDAVGGVWRYAMDLAAAMRDCGVEPLIVGLGPQPSPEQRREANSIGRLEWTAQPLDWMVEDESELDRVPHLLSELALRHSVDLLHLNLPSQAARITAEIPLVTMSHSCVASWFAAVRGSGLPEAWAWQKRLNRLGFDRADLVLAPSRSHAATLTRTYGAIPDLAVVYNASRNACSVSTKENFVFAAGRWWDEGKNGAVLDRAAADIGWPVVMAGACEGPNGQRLAIMHADHEGELSHDRTMRLMSKAAIVVSPSVYEPFGLVALEAARAGAALVLADIETYRELWEGVALFADPGDPAAFAEAVNRLTEDAKLRADLGRRAQLRSADFTVEAQRDAVLAAYRRVMSGSDRLTAAE</sequence>
<dbReference type="Proteomes" id="UP000231987">
    <property type="component" value="Unassembled WGS sequence"/>
</dbReference>
<feature type="domain" description="Glycosyltransferase subfamily 4-like N-terminal" evidence="3">
    <location>
        <begin position="32"/>
        <end position="196"/>
    </location>
</feature>
<keyword evidence="1 4" id="KW-0808">Transferase</keyword>
<dbReference type="Pfam" id="PF00534">
    <property type="entry name" value="Glycos_transf_1"/>
    <property type="match status" value="1"/>
</dbReference>
<evidence type="ECO:0000256" key="1">
    <source>
        <dbReference type="ARBA" id="ARBA00022679"/>
    </source>
</evidence>
<dbReference type="EMBL" id="NJGD01000006">
    <property type="protein sequence ID" value="PJR14600.1"/>
    <property type="molecule type" value="Genomic_DNA"/>
</dbReference>
<name>A0A2J0Z243_RHIML</name>
<dbReference type="InterPro" id="IPR001296">
    <property type="entry name" value="Glyco_trans_1"/>
</dbReference>
<comment type="caution">
    <text evidence="4">The sequence shown here is derived from an EMBL/GenBank/DDBJ whole genome shotgun (WGS) entry which is preliminary data.</text>
</comment>
<dbReference type="AlphaFoldDB" id="A0A2J0Z243"/>
<dbReference type="PANTHER" id="PTHR46401:SF2">
    <property type="entry name" value="GLYCOSYLTRANSFERASE WBBK-RELATED"/>
    <property type="match status" value="1"/>
</dbReference>
<dbReference type="Gene3D" id="3.40.50.2000">
    <property type="entry name" value="Glycogen Phosphorylase B"/>
    <property type="match status" value="2"/>
</dbReference>
<proteinExistence type="predicted"/>
<evidence type="ECO:0000259" key="3">
    <source>
        <dbReference type="Pfam" id="PF13439"/>
    </source>
</evidence>
<dbReference type="RefSeq" id="WP_100672519.1">
    <property type="nucleotide sequence ID" value="NZ_NJGD01000006.1"/>
</dbReference>
<dbReference type="Pfam" id="PF13439">
    <property type="entry name" value="Glyco_transf_4"/>
    <property type="match status" value="1"/>
</dbReference>
<feature type="domain" description="Glycosyl transferase family 1" evidence="2">
    <location>
        <begin position="258"/>
        <end position="350"/>
    </location>
</feature>
<dbReference type="InterPro" id="IPR028098">
    <property type="entry name" value="Glyco_trans_4-like_N"/>
</dbReference>
<gene>
    <name evidence="4" type="ORF">CEJ86_16255</name>
</gene>
<protein>
    <submittedName>
        <fullName evidence="4">Glycosyl transferase</fullName>
    </submittedName>
</protein>
<evidence type="ECO:0000313" key="4">
    <source>
        <dbReference type="EMBL" id="PJR14600.1"/>
    </source>
</evidence>
<dbReference type="GO" id="GO:0016757">
    <property type="term" value="F:glycosyltransferase activity"/>
    <property type="evidence" value="ECO:0007669"/>
    <property type="project" value="InterPro"/>
</dbReference>
<dbReference type="PANTHER" id="PTHR46401">
    <property type="entry name" value="GLYCOSYLTRANSFERASE WBBK-RELATED"/>
    <property type="match status" value="1"/>
</dbReference>
<evidence type="ECO:0000313" key="5">
    <source>
        <dbReference type="Proteomes" id="UP000231987"/>
    </source>
</evidence>
<dbReference type="SUPFAM" id="SSF53756">
    <property type="entry name" value="UDP-Glycosyltransferase/glycogen phosphorylase"/>
    <property type="match status" value="1"/>
</dbReference>
<dbReference type="CDD" id="cd03801">
    <property type="entry name" value="GT4_PimA-like"/>
    <property type="match status" value="1"/>
</dbReference>
<evidence type="ECO:0000259" key="2">
    <source>
        <dbReference type="Pfam" id="PF00534"/>
    </source>
</evidence>
<accession>A0A2J0Z243</accession>
<reference evidence="4 5" key="1">
    <citation type="submission" date="2017-06" db="EMBL/GenBank/DDBJ databases">
        <title>Ensifer strains isolated from leguminous trees and herbs display diverse denitrification phenotypes with some acting as strong N2O sinks.</title>
        <authorList>
            <person name="Woliy K."/>
            <person name="Mania D."/>
            <person name="Bakken L.R."/>
            <person name="Frostegard A."/>
        </authorList>
    </citation>
    <scope>NUCLEOTIDE SEQUENCE [LARGE SCALE GENOMIC DNA]</scope>
    <source>
        <strain evidence="4 5">AC50a</strain>
    </source>
</reference>